<organism evidence="12">
    <name type="scientific">Odontella aurita</name>
    <dbReference type="NCBI Taxonomy" id="265563"/>
    <lineage>
        <taxon>Eukaryota</taxon>
        <taxon>Sar</taxon>
        <taxon>Stramenopiles</taxon>
        <taxon>Ochrophyta</taxon>
        <taxon>Bacillariophyta</taxon>
        <taxon>Mediophyceae</taxon>
        <taxon>Biddulphiophycidae</taxon>
        <taxon>Eupodiscales</taxon>
        <taxon>Odontellaceae</taxon>
        <taxon>Odontella</taxon>
    </lineage>
</organism>
<dbReference type="PROSITE" id="PS50259">
    <property type="entry name" value="G_PROTEIN_RECEP_F3_4"/>
    <property type="match status" value="1"/>
</dbReference>
<evidence type="ECO:0000256" key="1">
    <source>
        <dbReference type="ARBA" id="ARBA00004141"/>
    </source>
</evidence>
<evidence type="ECO:0000256" key="4">
    <source>
        <dbReference type="ARBA" id="ARBA00023040"/>
    </source>
</evidence>
<gene>
    <name evidence="12" type="ORF">OAUR00152_LOCUS25472</name>
</gene>
<dbReference type="InterPro" id="IPR017978">
    <property type="entry name" value="GPCR_3_C"/>
</dbReference>
<feature type="transmembrane region" description="Helical" evidence="9">
    <location>
        <begin position="809"/>
        <end position="827"/>
    </location>
</feature>
<evidence type="ECO:0000256" key="9">
    <source>
        <dbReference type="SAM" id="Phobius"/>
    </source>
</evidence>
<feature type="transmembrane region" description="Helical" evidence="9">
    <location>
        <begin position="848"/>
        <end position="870"/>
    </location>
</feature>
<feature type="transmembrane region" description="Helical" evidence="9">
    <location>
        <begin position="963"/>
        <end position="986"/>
    </location>
</feature>
<keyword evidence="3 9" id="KW-1133">Transmembrane helix</keyword>
<evidence type="ECO:0000256" key="3">
    <source>
        <dbReference type="ARBA" id="ARBA00022989"/>
    </source>
</evidence>
<feature type="domain" description="G-protein coupled receptors family 3 profile" evidence="11">
    <location>
        <begin position="795"/>
        <end position="999"/>
    </location>
</feature>
<dbReference type="SUPFAM" id="SSF55816">
    <property type="entry name" value="5'-nucleotidase (syn. UDP-sugar hydrolase), C-terminal domain"/>
    <property type="match status" value="1"/>
</dbReference>
<keyword evidence="5 9" id="KW-0472">Membrane</keyword>
<evidence type="ECO:0000256" key="8">
    <source>
        <dbReference type="ARBA" id="ARBA00023224"/>
    </source>
</evidence>
<dbReference type="GO" id="GO:0038039">
    <property type="term" value="C:G protein-coupled receptor heterodimeric complex"/>
    <property type="evidence" value="ECO:0007669"/>
    <property type="project" value="TreeGrafter"/>
</dbReference>
<feature type="transmembrane region" description="Helical" evidence="9">
    <location>
        <begin position="938"/>
        <end position="957"/>
    </location>
</feature>
<dbReference type="CDD" id="cd15047">
    <property type="entry name" value="7tmC_GABA-B-like"/>
    <property type="match status" value="1"/>
</dbReference>
<dbReference type="Pfam" id="PF02872">
    <property type="entry name" value="5_nucleotid_C"/>
    <property type="match status" value="1"/>
</dbReference>
<feature type="transmembrane region" description="Helical" evidence="9">
    <location>
        <begin position="731"/>
        <end position="756"/>
    </location>
</feature>
<dbReference type="GO" id="GO:0009166">
    <property type="term" value="P:nucleotide catabolic process"/>
    <property type="evidence" value="ECO:0007669"/>
    <property type="project" value="InterPro"/>
</dbReference>
<evidence type="ECO:0000256" key="6">
    <source>
        <dbReference type="ARBA" id="ARBA00023170"/>
    </source>
</evidence>
<keyword evidence="10" id="KW-0732">Signal</keyword>
<dbReference type="Gene3D" id="3.90.780.10">
    <property type="entry name" value="5'-Nucleotidase, C-terminal domain"/>
    <property type="match status" value="1"/>
</dbReference>
<dbReference type="GO" id="GO:0016787">
    <property type="term" value="F:hydrolase activity"/>
    <property type="evidence" value="ECO:0007669"/>
    <property type="project" value="InterPro"/>
</dbReference>
<keyword evidence="6" id="KW-0675">Receptor</keyword>
<dbReference type="PANTHER" id="PTHR10519:SF20">
    <property type="entry name" value="G-PROTEIN COUPLED RECEPTOR 156-RELATED"/>
    <property type="match status" value="1"/>
</dbReference>
<dbReference type="InterPro" id="IPR008334">
    <property type="entry name" value="5'-Nucleotdase_C"/>
</dbReference>
<evidence type="ECO:0000256" key="7">
    <source>
        <dbReference type="ARBA" id="ARBA00023180"/>
    </source>
</evidence>
<comment type="subcellular location">
    <subcellularLocation>
        <location evidence="1">Membrane</location>
        <topology evidence="1">Multi-pass membrane protein</topology>
    </subcellularLocation>
</comment>
<dbReference type="GO" id="GO:0004965">
    <property type="term" value="F:G protein-coupled GABA receptor activity"/>
    <property type="evidence" value="ECO:0007669"/>
    <property type="project" value="InterPro"/>
</dbReference>
<keyword evidence="7" id="KW-0325">Glycoprotein</keyword>
<feature type="chain" id="PRO_5031476431" description="G-protein coupled receptors family 3 profile domain-containing protein" evidence="10">
    <location>
        <begin position="19"/>
        <end position="1083"/>
    </location>
</feature>
<keyword evidence="4" id="KW-0297">G-protein coupled receptor</keyword>
<proteinExistence type="predicted"/>
<evidence type="ECO:0000256" key="2">
    <source>
        <dbReference type="ARBA" id="ARBA00022692"/>
    </source>
</evidence>
<accession>A0A7S4JBK6</accession>
<feature type="transmembrane region" description="Helical" evidence="9">
    <location>
        <begin position="768"/>
        <end position="789"/>
    </location>
</feature>
<dbReference type="InterPro" id="IPR002455">
    <property type="entry name" value="GPCR3_GABA-B"/>
</dbReference>
<dbReference type="PANTHER" id="PTHR10519">
    <property type="entry name" value="GABA-B RECEPTOR"/>
    <property type="match status" value="1"/>
</dbReference>
<dbReference type="Pfam" id="PF00003">
    <property type="entry name" value="7tm_3"/>
    <property type="match status" value="1"/>
</dbReference>
<dbReference type="EMBL" id="HBKQ01036940">
    <property type="protein sequence ID" value="CAE2258522.1"/>
    <property type="molecule type" value="Transcribed_RNA"/>
</dbReference>
<feature type="transmembrane region" description="Helical" evidence="9">
    <location>
        <begin position="900"/>
        <end position="918"/>
    </location>
</feature>
<sequence>MASWTVSLLHSWAPLLSGSLWHCAYDPYDPSCVGGVASVSAYIRHLIPKDEPHFVVPLLDRRTAFVQMHPRGWNVNKDVLHDLIGWDCFAAPPSLLTVDTDDLGASNSDLSMLQSQDFPFLLTNVAVPPANSWHYYTEAVHFDLATGLAVMSVADSDQTFNVPHIESALGVLDYLAKVNEESGACNYGSTQGGVDSDVFGEGEISNRHVPSLARCWVPVIYYADTHPDLFHKFVAITSEHRHPPALIIDVENNDGDTYRQPTRVGSGRVWVVSYQTGTRGYYQHQIDLGYGSTSFGRPHPVNVTLIARDMKYMPEEYRDDIWFSQIERLRALAIEADSNDPIVGHTAHSMPVARSTEGNYRRCQAGECEIGNLFADALRWRADANVAFITSGGLRGGGWNAGPVKMSFLWESLPFPNTMCTGVMNGVSLFRLVNYTVGVATFQSTDSKMGGRLLQVSGMRVTYNTQIRGSRVISLDVWDENEAKYLPIDRLRLYKFATDSYLCGVYEPYPSLLGANLVVEGEEAGVIDDLLHQNILSEYLTQLDSPYENSIQGRLHNETNTTAVLNLIQLEEDCHDGTFWEEAKLTCMPCPNVSNVAFSDKKVTLDVENGAMDSMHGRVVLINRELFPVQVAPKSLPSWAQLTRVSGLNATQKASSDYSASGFLVILASGASLAVEYSINASGLAEGTAQGTISFTVLDDRETLRSCVGRDAAFDLLVRISPRPEYNYLGWIRSLGMALMGIVVMTSTALALWVFMHRKLRIVTTLQPSNVMAICAGVLVISTTIIPISVDDSSFSVRSCDVACMATPWILSMGLTVAFSALFSKLWRINKVFGNSRQMRRVRVTHRVFFVSFAILFTLNFSLILTWTFVDPLQWKRLPVESEKWNSYGSCKGTGTASKVIVSLVVLVNTAALLLACFEAYKARNHSDEFSESKYLGVALYSWLQLTLVGCPILFLIDDGNPTAKYFLHCSLLFVVCMSMLMLIFAPILKKLCNRNDSNHTSDQANIHVSGLNISSVPTSNNPLSTLSQYSGKGAIVASIRTAKLNEREDNTIRHSALRESQELGVKFTGTMHSSTTTQIAHV</sequence>
<name>A0A7S4JBK6_9STRA</name>
<keyword evidence="2 9" id="KW-0812">Transmembrane</keyword>
<dbReference type="AlphaFoldDB" id="A0A7S4JBK6"/>
<dbReference type="InterPro" id="IPR036907">
    <property type="entry name" value="5'-Nucleotdase_C_sf"/>
</dbReference>
<evidence type="ECO:0000259" key="11">
    <source>
        <dbReference type="PROSITE" id="PS50259"/>
    </source>
</evidence>
<evidence type="ECO:0000256" key="5">
    <source>
        <dbReference type="ARBA" id="ARBA00023136"/>
    </source>
</evidence>
<protein>
    <recommendedName>
        <fullName evidence="11">G-protein coupled receptors family 3 profile domain-containing protein</fullName>
    </recommendedName>
</protein>
<evidence type="ECO:0000256" key="10">
    <source>
        <dbReference type="SAM" id="SignalP"/>
    </source>
</evidence>
<keyword evidence="8" id="KW-0807">Transducer</keyword>
<evidence type="ECO:0000313" key="12">
    <source>
        <dbReference type="EMBL" id="CAE2258522.1"/>
    </source>
</evidence>
<reference evidence="12" key="1">
    <citation type="submission" date="2021-01" db="EMBL/GenBank/DDBJ databases">
        <authorList>
            <person name="Corre E."/>
            <person name="Pelletier E."/>
            <person name="Niang G."/>
            <person name="Scheremetjew M."/>
            <person name="Finn R."/>
            <person name="Kale V."/>
            <person name="Holt S."/>
            <person name="Cochrane G."/>
            <person name="Meng A."/>
            <person name="Brown T."/>
            <person name="Cohen L."/>
        </authorList>
    </citation>
    <scope>NUCLEOTIDE SEQUENCE</scope>
    <source>
        <strain evidence="12">Isolate 1302-5</strain>
    </source>
</reference>
<feature type="signal peptide" evidence="10">
    <location>
        <begin position="1"/>
        <end position="18"/>
    </location>
</feature>